<dbReference type="PROSITE" id="PS50048">
    <property type="entry name" value="ZN2_CY6_FUNGAL_2"/>
    <property type="match status" value="1"/>
</dbReference>
<dbReference type="GO" id="GO:0008270">
    <property type="term" value="F:zinc ion binding"/>
    <property type="evidence" value="ECO:0007669"/>
    <property type="project" value="InterPro"/>
</dbReference>
<evidence type="ECO:0000256" key="1">
    <source>
        <dbReference type="ARBA" id="ARBA00004123"/>
    </source>
</evidence>
<dbReference type="Proteomes" id="UP001174934">
    <property type="component" value="Unassembled WGS sequence"/>
</dbReference>
<dbReference type="AlphaFoldDB" id="A0AA39XM84"/>
<evidence type="ECO:0000256" key="4">
    <source>
        <dbReference type="ARBA" id="ARBA00023163"/>
    </source>
</evidence>
<evidence type="ECO:0000256" key="3">
    <source>
        <dbReference type="ARBA" id="ARBA00023125"/>
    </source>
</evidence>
<dbReference type="GO" id="GO:0000981">
    <property type="term" value="F:DNA-binding transcription factor activity, RNA polymerase II-specific"/>
    <property type="evidence" value="ECO:0007669"/>
    <property type="project" value="InterPro"/>
</dbReference>
<reference evidence="8" key="1">
    <citation type="submission" date="2023-06" db="EMBL/GenBank/DDBJ databases">
        <title>Genome-scale phylogeny and comparative genomics of the fungal order Sordariales.</title>
        <authorList>
            <consortium name="Lawrence Berkeley National Laboratory"/>
            <person name="Hensen N."/>
            <person name="Bonometti L."/>
            <person name="Westerberg I."/>
            <person name="Brannstrom I.O."/>
            <person name="Guillou S."/>
            <person name="Cros-Aarteil S."/>
            <person name="Calhoun S."/>
            <person name="Haridas S."/>
            <person name="Kuo A."/>
            <person name="Mondo S."/>
            <person name="Pangilinan J."/>
            <person name="Riley R."/>
            <person name="LaButti K."/>
            <person name="Andreopoulos B."/>
            <person name="Lipzen A."/>
            <person name="Chen C."/>
            <person name="Yanf M."/>
            <person name="Daum C."/>
            <person name="Ng V."/>
            <person name="Clum A."/>
            <person name="Steindorff A."/>
            <person name="Ohm R."/>
            <person name="Martin F."/>
            <person name="Silar P."/>
            <person name="Natvig D."/>
            <person name="Lalanne C."/>
            <person name="Gautier V."/>
            <person name="Ament-velasquez S.L."/>
            <person name="Kruys A."/>
            <person name="Hutchinson M.I."/>
            <person name="Powell A.J."/>
            <person name="Barry K."/>
            <person name="Miller A.N."/>
            <person name="Grigoriev I.V."/>
            <person name="Debuchy R."/>
            <person name="Gladieux P."/>
            <person name="Thoren M.H."/>
            <person name="Johannesson H."/>
        </authorList>
    </citation>
    <scope>NUCLEOTIDE SEQUENCE</scope>
    <source>
        <strain evidence="8">SMH3391-2</strain>
    </source>
</reference>
<dbReference type="PANTHER" id="PTHR31845:SF10">
    <property type="entry name" value="ZN(II)2CYS6 TRANSCRIPTION FACTOR (EUROFUNG)"/>
    <property type="match status" value="1"/>
</dbReference>
<dbReference type="EMBL" id="JAULSR010000001">
    <property type="protein sequence ID" value="KAK0636633.1"/>
    <property type="molecule type" value="Genomic_DNA"/>
</dbReference>
<comment type="caution">
    <text evidence="8">The sequence shown here is derived from an EMBL/GenBank/DDBJ whole genome shotgun (WGS) entry which is preliminary data.</text>
</comment>
<evidence type="ECO:0000256" key="2">
    <source>
        <dbReference type="ARBA" id="ARBA00023015"/>
    </source>
</evidence>
<evidence type="ECO:0000256" key="5">
    <source>
        <dbReference type="ARBA" id="ARBA00023242"/>
    </source>
</evidence>
<keyword evidence="4" id="KW-0804">Transcription</keyword>
<gene>
    <name evidence="8" type="ORF">B0T17DRAFT_86157</name>
</gene>
<proteinExistence type="predicted"/>
<protein>
    <recommendedName>
        <fullName evidence="7">Zn(2)-C6 fungal-type domain-containing protein</fullName>
    </recommendedName>
</protein>
<feature type="region of interest" description="Disordered" evidence="6">
    <location>
        <begin position="84"/>
        <end position="127"/>
    </location>
</feature>
<dbReference type="GO" id="GO:0005634">
    <property type="term" value="C:nucleus"/>
    <property type="evidence" value="ECO:0007669"/>
    <property type="project" value="UniProtKB-SubCell"/>
</dbReference>
<dbReference type="Gene3D" id="4.10.240.10">
    <property type="entry name" value="Zn(2)-C6 fungal-type DNA-binding domain"/>
    <property type="match status" value="1"/>
</dbReference>
<keyword evidence="2" id="KW-0805">Transcription regulation</keyword>
<feature type="compositionally biased region" description="Low complexity" evidence="6">
    <location>
        <begin position="86"/>
        <end position="96"/>
    </location>
</feature>
<evidence type="ECO:0000313" key="9">
    <source>
        <dbReference type="Proteomes" id="UP001174934"/>
    </source>
</evidence>
<organism evidence="8 9">
    <name type="scientific">Bombardia bombarda</name>
    <dbReference type="NCBI Taxonomy" id="252184"/>
    <lineage>
        <taxon>Eukaryota</taxon>
        <taxon>Fungi</taxon>
        <taxon>Dikarya</taxon>
        <taxon>Ascomycota</taxon>
        <taxon>Pezizomycotina</taxon>
        <taxon>Sordariomycetes</taxon>
        <taxon>Sordariomycetidae</taxon>
        <taxon>Sordariales</taxon>
        <taxon>Lasiosphaeriaceae</taxon>
        <taxon>Bombardia</taxon>
    </lineage>
</organism>
<keyword evidence="3" id="KW-0238">DNA-binding</keyword>
<keyword evidence="5" id="KW-0539">Nucleus</keyword>
<sequence>MAEATVDDNPKERPRACAYCNKSKTKCIWIGEPGDGSCQRCARLNRDCILPQQGEKRRRGPSTRVGQLEEKIDGIMSLLNAGRQLQQTSASSQSQPSPTPQTPPIFHDPIRDSLVPPSPKENSSYVHTTPPLEYIDIVPTLRVSFAEADRLLTLYRTDYSPRFPFVPITDDLRAYDLFQNRPFLFRTIMHIVAPQNAAVQRDVNQWFRQYIAEHIVINQEKRLELLQALILFIAWGEFHFYLESAATNLWQLAVGLVLELGLNKPPKVPSHLPNHMVEEARRAKGLRMRAPHTLEDMRTYLGCYYITSLAAVFFRHLPMFPYSNYINTCCAAVVSQQEYQSDKFMAALIQLQRIACRIHAAFPSPDIDVNGPSELSAPSFMVISSIRAELESLKRETPKEIQNHWAFDVCYRGLLVRLYEPAIYIRPSSASNNFAEGTRRSEVLWSCLDAAKIFFEAYCTIPLHELPYLSFSTFSHFSFTLVTATRLLFLNDSDWNRQLAFRTFDFPRLTQHLAASYDQADRLAAAGEWRQKRKYIDDARSVMALHRDKLTWMSSWCVSQLGSTEEPQDQQIPDVDIGEFSAVQILSPSNFDGEWWQDVLEDFSFGQPKESAAPSLAT</sequence>
<evidence type="ECO:0000259" key="7">
    <source>
        <dbReference type="PROSITE" id="PS50048"/>
    </source>
</evidence>
<dbReference type="SUPFAM" id="SSF57701">
    <property type="entry name" value="Zn2/Cys6 DNA-binding domain"/>
    <property type="match status" value="1"/>
</dbReference>
<dbReference type="CDD" id="cd00067">
    <property type="entry name" value="GAL4"/>
    <property type="match status" value="1"/>
</dbReference>
<dbReference type="PANTHER" id="PTHR31845">
    <property type="entry name" value="FINGER DOMAIN PROTEIN, PUTATIVE-RELATED"/>
    <property type="match status" value="1"/>
</dbReference>
<dbReference type="InterPro" id="IPR001138">
    <property type="entry name" value="Zn2Cys6_DnaBD"/>
</dbReference>
<evidence type="ECO:0000256" key="6">
    <source>
        <dbReference type="SAM" id="MobiDB-lite"/>
    </source>
</evidence>
<feature type="domain" description="Zn(2)-C6 fungal-type" evidence="7">
    <location>
        <begin position="16"/>
        <end position="50"/>
    </location>
</feature>
<keyword evidence="9" id="KW-1185">Reference proteome</keyword>
<dbReference type="GO" id="GO:0000976">
    <property type="term" value="F:transcription cis-regulatory region binding"/>
    <property type="evidence" value="ECO:0007669"/>
    <property type="project" value="TreeGrafter"/>
</dbReference>
<dbReference type="InterPro" id="IPR036864">
    <property type="entry name" value="Zn2-C6_fun-type_DNA-bd_sf"/>
</dbReference>
<evidence type="ECO:0000313" key="8">
    <source>
        <dbReference type="EMBL" id="KAK0636633.1"/>
    </source>
</evidence>
<dbReference type="InterPro" id="IPR051089">
    <property type="entry name" value="prtT"/>
</dbReference>
<accession>A0AA39XM84</accession>
<comment type="subcellular location">
    <subcellularLocation>
        <location evidence="1">Nucleus</location>
    </subcellularLocation>
</comment>
<dbReference type="CDD" id="cd12148">
    <property type="entry name" value="fungal_TF_MHR"/>
    <property type="match status" value="1"/>
</dbReference>
<name>A0AA39XM84_9PEZI</name>